<organism evidence="1">
    <name type="scientific">Photinus pyralis</name>
    <name type="common">Common eastern firefly</name>
    <name type="synonym">Lampyris pyralis</name>
    <dbReference type="NCBI Taxonomy" id="7054"/>
    <lineage>
        <taxon>Eukaryota</taxon>
        <taxon>Metazoa</taxon>
        <taxon>Ecdysozoa</taxon>
        <taxon>Arthropoda</taxon>
        <taxon>Hexapoda</taxon>
        <taxon>Insecta</taxon>
        <taxon>Pterygota</taxon>
        <taxon>Neoptera</taxon>
        <taxon>Endopterygota</taxon>
        <taxon>Coleoptera</taxon>
        <taxon>Polyphaga</taxon>
        <taxon>Elateriformia</taxon>
        <taxon>Elateroidea</taxon>
        <taxon>Lampyridae</taxon>
        <taxon>Lampyrinae</taxon>
        <taxon>Photinus</taxon>
    </lineage>
</organism>
<evidence type="ECO:0000313" key="1">
    <source>
        <dbReference type="EMBL" id="JAV68284.1"/>
    </source>
</evidence>
<dbReference type="AlphaFoldDB" id="A0A1Y1L3X4"/>
<reference evidence="1" key="1">
    <citation type="journal article" date="2016" name="Sci. Rep.">
        <title>Molecular characterization of firefly nuptial gifts: a multi-omics approach sheds light on postcopulatory sexual selection.</title>
        <authorList>
            <person name="Al-Wathiqui N."/>
            <person name="Fallon T.R."/>
            <person name="South A."/>
            <person name="Weng J.K."/>
            <person name="Lewis S.M."/>
        </authorList>
    </citation>
    <scope>NUCLEOTIDE SEQUENCE</scope>
</reference>
<name>A0A1Y1L3X4_PHOPY</name>
<protein>
    <submittedName>
        <fullName evidence="1">Uncharacterized protein</fullName>
    </submittedName>
</protein>
<sequence>MRVSVGCSTSCRLYPIPFLELGSFQNVSDQDRRKLLEKFHYANASDTTDFVYKAATFCDTGRLATGGKSAANAPGKARPTTATATADTCKIKENYQHGGSSWTYINNPCESDVRKASAHGRTIFPKVLPTYSACCLTSSISKEKLDVYKRENWDRLRDFIERSTAKRRI</sequence>
<dbReference type="EMBL" id="GEZM01065935">
    <property type="protein sequence ID" value="JAV68284.1"/>
    <property type="molecule type" value="Transcribed_RNA"/>
</dbReference>
<proteinExistence type="predicted"/>
<accession>A0A1Y1L3X4</accession>